<dbReference type="InterPro" id="IPR029058">
    <property type="entry name" value="AB_hydrolase_fold"/>
</dbReference>
<reference evidence="1" key="2">
    <citation type="submission" date="2015-06" db="UniProtKB">
        <authorList>
            <consortium name="EnsemblPlants"/>
        </authorList>
    </citation>
    <scope>IDENTIFICATION</scope>
    <source>
        <strain evidence="1">DM1-3 516 R44</strain>
    </source>
</reference>
<dbReference type="STRING" id="4113.M1DSD2"/>
<dbReference type="AlphaFoldDB" id="M1DSD2"/>
<accession>M1DSD2</accession>
<dbReference type="Gramene" id="PGSC0003DMT400093630">
    <property type="protein sequence ID" value="PGSC0003DMT400093630"/>
    <property type="gene ID" value="PGSC0003DMG400043201"/>
</dbReference>
<dbReference type="InterPro" id="IPR045889">
    <property type="entry name" value="MES/HNL"/>
</dbReference>
<evidence type="ECO:0000313" key="1">
    <source>
        <dbReference type="EnsemblPlants" id="PGSC0003DMT400093630"/>
    </source>
</evidence>
<dbReference type="PANTHER" id="PTHR10992">
    <property type="entry name" value="METHYLESTERASE FAMILY MEMBER"/>
    <property type="match status" value="1"/>
</dbReference>
<name>M1DSD2_SOLTU</name>
<dbReference type="eggNOG" id="ENOG502QRBN">
    <property type="taxonomic scope" value="Eukaryota"/>
</dbReference>
<evidence type="ECO:0000313" key="2">
    <source>
        <dbReference type="Proteomes" id="UP000011115"/>
    </source>
</evidence>
<proteinExistence type="predicted"/>
<dbReference type="InParanoid" id="M1DSD2"/>
<organism evidence="1 2">
    <name type="scientific">Solanum tuberosum</name>
    <name type="common">Potato</name>
    <dbReference type="NCBI Taxonomy" id="4113"/>
    <lineage>
        <taxon>Eukaryota</taxon>
        <taxon>Viridiplantae</taxon>
        <taxon>Streptophyta</taxon>
        <taxon>Embryophyta</taxon>
        <taxon>Tracheophyta</taxon>
        <taxon>Spermatophyta</taxon>
        <taxon>Magnoliopsida</taxon>
        <taxon>eudicotyledons</taxon>
        <taxon>Gunneridae</taxon>
        <taxon>Pentapetalae</taxon>
        <taxon>asterids</taxon>
        <taxon>lamiids</taxon>
        <taxon>Solanales</taxon>
        <taxon>Solanaceae</taxon>
        <taxon>Solanoideae</taxon>
        <taxon>Solaneae</taxon>
        <taxon>Solanum</taxon>
    </lineage>
</organism>
<reference evidence="2" key="1">
    <citation type="journal article" date="2011" name="Nature">
        <title>Genome sequence and analysis of the tuber crop potato.</title>
        <authorList>
            <consortium name="The Potato Genome Sequencing Consortium"/>
        </authorList>
    </citation>
    <scope>NUCLEOTIDE SEQUENCE [LARGE SCALE GENOMIC DNA]</scope>
    <source>
        <strain evidence="2">cv. DM1-3 516 R44</strain>
    </source>
</reference>
<dbReference type="PaxDb" id="4113-PGSC0003DMT400093630"/>
<dbReference type="PANTHER" id="PTHR10992:SF1023">
    <property type="entry name" value="METHYLESTERASE 11, CHLOROPLASTIC ISOFORM X1"/>
    <property type="match status" value="1"/>
</dbReference>
<dbReference type="EnsemblPlants" id="PGSC0003DMT400093630">
    <property type="protein sequence ID" value="PGSC0003DMT400093630"/>
    <property type="gene ID" value="PGSC0003DMG400043201"/>
</dbReference>
<dbReference type="Proteomes" id="UP000011115">
    <property type="component" value="Unassembled WGS sequence"/>
</dbReference>
<sequence length="138" mass="15490">MHVILVGHDIRGDYVSYATDVHRSKVSKTVFIDAAMLKNGKSVLDIFTMQIGSNDFCQHSQKFLYANGKYHPQSAIDFDKSLLKVGMFNQSTAKMKGSDHSPIMLKPQTVHKILPKISKVPVKCTLINHLAKIDLQHI</sequence>
<dbReference type="HOGENOM" id="CLU_1858767_0_0_1"/>
<protein>
    <submittedName>
        <fullName evidence="1">MES13 (METHYL ESTERASE 13); hydrolase</fullName>
    </submittedName>
</protein>
<keyword evidence="2" id="KW-1185">Reference proteome</keyword>
<dbReference type="OMA" id="PYAMELH"/>
<dbReference type="Gene3D" id="3.40.50.1820">
    <property type="entry name" value="alpha/beta hydrolase"/>
    <property type="match status" value="1"/>
</dbReference>